<keyword evidence="1" id="KW-0560">Oxidoreductase</keyword>
<gene>
    <name evidence="5" type="ORF">SAMN05421806_106170</name>
</gene>
<dbReference type="Proteomes" id="UP000199155">
    <property type="component" value="Unassembled WGS sequence"/>
</dbReference>
<dbReference type="InterPro" id="IPR036291">
    <property type="entry name" value="NAD(P)-bd_dom_sf"/>
</dbReference>
<protein>
    <submittedName>
        <fullName evidence="5">Phosphoglycerate dehydrogenase</fullName>
    </submittedName>
</protein>
<dbReference type="OrthoDB" id="4324715at2"/>
<dbReference type="Gene3D" id="3.40.50.720">
    <property type="entry name" value="NAD(P)-binding Rossmann-like Domain"/>
    <property type="match status" value="2"/>
</dbReference>
<evidence type="ECO:0000313" key="5">
    <source>
        <dbReference type="EMBL" id="SDK31151.1"/>
    </source>
</evidence>
<evidence type="ECO:0000313" key="6">
    <source>
        <dbReference type="Proteomes" id="UP000199155"/>
    </source>
</evidence>
<keyword evidence="2" id="KW-0520">NAD</keyword>
<dbReference type="Pfam" id="PF02826">
    <property type="entry name" value="2-Hacid_dh_C"/>
    <property type="match status" value="1"/>
</dbReference>
<reference evidence="5 6" key="1">
    <citation type="submission" date="2016-10" db="EMBL/GenBank/DDBJ databases">
        <authorList>
            <person name="de Groot N.N."/>
        </authorList>
    </citation>
    <scope>NUCLEOTIDE SEQUENCE [LARGE SCALE GENOMIC DNA]</scope>
    <source>
        <strain evidence="5 6">CGMCC 4.5727</strain>
    </source>
</reference>
<evidence type="ECO:0000256" key="2">
    <source>
        <dbReference type="ARBA" id="ARBA00023027"/>
    </source>
</evidence>
<dbReference type="PANTHER" id="PTHR10996">
    <property type="entry name" value="2-HYDROXYACID DEHYDROGENASE-RELATED"/>
    <property type="match status" value="1"/>
</dbReference>
<organism evidence="5 6">
    <name type="scientific">Streptomyces indicus</name>
    <dbReference type="NCBI Taxonomy" id="417292"/>
    <lineage>
        <taxon>Bacteria</taxon>
        <taxon>Bacillati</taxon>
        <taxon>Actinomycetota</taxon>
        <taxon>Actinomycetes</taxon>
        <taxon>Kitasatosporales</taxon>
        <taxon>Streptomycetaceae</taxon>
        <taxon>Streptomyces</taxon>
    </lineage>
</organism>
<dbReference type="CDD" id="cd12167">
    <property type="entry name" value="2-Hacid_dh_8"/>
    <property type="match status" value="1"/>
</dbReference>
<dbReference type="GO" id="GO:0051287">
    <property type="term" value="F:NAD binding"/>
    <property type="evidence" value="ECO:0007669"/>
    <property type="project" value="InterPro"/>
</dbReference>
<accession>A0A1G9AV53</accession>
<proteinExistence type="predicted"/>
<evidence type="ECO:0000259" key="4">
    <source>
        <dbReference type="Pfam" id="PF02826"/>
    </source>
</evidence>
<dbReference type="AlphaFoldDB" id="A0A1G9AV53"/>
<dbReference type="SUPFAM" id="SSF52283">
    <property type="entry name" value="Formate/glycerate dehydrogenase catalytic domain-like"/>
    <property type="match status" value="1"/>
</dbReference>
<dbReference type="InterPro" id="IPR050223">
    <property type="entry name" value="D-isomer_2-hydroxyacid_DH"/>
</dbReference>
<dbReference type="PANTHER" id="PTHR10996:SF178">
    <property type="entry name" value="2-HYDROXYACID DEHYDROGENASE YGL185C-RELATED"/>
    <property type="match status" value="1"/>
</dbReference>
<dbReference type="STRING" id="417292.SAMN05421806_106170"/>
<dbReference type="GO" id="GO:0016618">
    <property type="term" value="F:hydroxypyruvate reductase [NAD(P)H] activity"/>
    <property type="evidence" value="ECO:0007669"/>
    <property type="project" value="TreeGrafter"/>
</dbReference>
<feature type="domain" description="D-isomer specific 2-hydroxyacid dehydrogenase NAD-binding" evidence="4">
    <location>
        <begin position="142"/>
        <end position="318"/>
    </location>
</feature>
<dbReference type="GO" id="GO:0005829">
    <property type="term" value="C:cytosol"/>
    <property type="evidence" value="ECO:0007669"/>
    <property type="project" value="TreeGrafter"/>
</dbReference>
<dbReference type="GO" id="GO:0030267">
    <property type="term" value="F:glyoxylate reductase (NADPH) activity"/>
    <property type="evidence" value="ECO:0007669"/>
    <property type="project" value="TreeGrafter"/>
</dbReference>
<sequence length="358" mass="37798">MPERPSAPAPLTVSAEPSVPPDSVSAKPSAAFAFSPQAARAVLTDEAVAAFREVCAPASRLLHEFGSAEARDVLRGTEVLVTGWGCPPLDAAALAAAPRLKAVVHTAGSVRGVMTGAAWERGIEISSAAAANALPVAEYTVAMILLSGKRVLETARDHRAARTEVDWTLVPRDVGNYRRTVGILSASLIGRRVIELLRPYDVRVLLYDPFVTAAEAAGLGAELVGLDELFARCDTVSVHTPLLPETRGLVGRELIGALRHDAVLINTARGAVVDQDALTEAALAGRIRAVLDVTDPEVLPAEHPLWDCPNVTITPHVAGSQGNEWGRLTDLAVSELRRWAAGEGFAHAVSRERSGLLA</sequence>
<name>A0A1G9AV53_9ACTN</name>
<evidence type="ECO:0000256" key="3">
    <source>
        <dbReference type="SAM" id="MobiDB-lite"/>
    </source>
</evidence>
<keyword evidence="6" id="KW-1185">Reference proteome</keyword>
<evidence type="ECO:0000256" key="1">
    <source>
        <dbReference type="ARBA" id="ARBA00023002"/>
    </source>
</evidence>
<dbReference type="RefSeq" id="WP_093611249.1">
    <property type="nucleotide sequence ID" value="NZ_FNFF01000006.1"/>
</dbReference>
<feature type="region of interest" description="Disordered" evidence="3">
    <location>
        <begin position="1"/>
        <end position="22"/>
    </location>
</feature>
<dbReference type="PROSITE" id="PS00671">
    <property type="entry name" value="D_2_HYDROXYACID_DH_3"/>
    <property type="match status" value="1"/>
</dbReference>
<dbReference type="EMBL" id="FNFF01000006">
    <property type="protein sequence ID" value="SDK31151.1"/>
    <property type="molecule type" value="Genomic_DNA"/>
</dbReference>
<dbReference type="InterPro" id="IPR006140">
    <property type="entry name" value="D-isomer_DH_NAD-bd"/>
</dbReference>
<dbReference type="SUPFAM" id="SSF51735">
    <property type="entry name" value="NAD(P)-binding Rossmann-fold domains"/>
    <property type="match status" value="1"/>
</dbReference>
<dbReference type="InterPro" id="IPR029753">
    <property type="entry name" value="D-isomer_DH_CS"/>
</dbReference>